<organism evidence="5 6">
    <name type="scientific">Pantoea rwandensis</name>
    <dbReference type="NCBI Taxonomy" id="1076550"/>
    <lineage>
        <taxon>Bacteria</taxon>
        <taxon>Pseudomonadati</taxon>
        <taxon>Pseudomonadota</taxon>
        <taxon>Gammaproteobacteria</taxon>
        <taxon>Enterobacterales</taxon>
        <taxon>Erwiniaceae</taxon>
        <taxon>Pantoea</taxon>
    </lineage>
</organism>
<dbReference type="PANTHER" id="PTHR37419">
    <property type="entry name" value="SERINE/THREONINE-PROTEIN KINASE TOXIN HIPA"/>
    <property type="match status" value="1"/>
</dbReference>
<dbReference type="EMBL" id="CP009454">
    <property type="protein sequence ID" value="AIR87504.1"/>
    <property type="molecule type" value="Genomic_DNA"/>
</dbReference>
<dbReference type="PANTHER" id="PTHR37419:SF8">
    <property type="entry name" value="TOXIN YJJJ"/>
    <property type="match status" value="1"/>
</dbReference>
<evidence type="ECO:0000313" key="5">
    <source>
        <dbReference type="EMBL" id="AIR87504.1"/>
    </source>
</evidence>
<comment type="similarity">
    <text evidence="1">Belongs to the HipA Ser/Thr kinase family.</text>
</comment>
<evidence type="ECO:0000256" key="2">
    <source>
        <dbReference type="ARBA" id="ARBA00022679"/>
    </source>
</evidence>
<keyword evidence="3" id="KW-0418">Kinase</keyword>
<reference evidence="5 6" key="1">
    <citation type="submission" date="2014-09" db="EMBL/GenBank/DDBJ databases">
        <authorList>
            <person name="Chan K.-G."/>
        </authorList>
    </citation>
    <scope>NUCLEOTIDE SEQUENCE [LARGE SCALE GENOMIC DNA]</scope>
    <source>
        <strain evidence="5 6">ND04</strain>
    </source>
</reference>
<evidence type="ECO:0000256" key="1">
    <source>
        <dbReference type="ARBA" id="ARBA00010164"/>
    </source>
</evidence>
<evidence type="ECO:0000313" key="6">
    <source>
        <dbReference type="Proteomes" id="UP000029495"/>
    </source>
</evidence>
<sequence>MVDLQNLLLAGPLGAADLLQRSGISQATLSRQLRQQPQIVKWGRARASRYALLRPIRGEDHFPLYRISAHGQAQPAGTLLPTWPQGSCLHNDEQGRGHFYEGLPWFLQDMRPQGFIGRQWGIENAYPLGLNDDIRLWSDDQCLMALASGGVDMPGAFIIGERTYQRWLEQEAPRAISEEEKASSYPQRALHALNGDEPGSSAGGEQPKFLCYATTANGDRHCLVKFTVSRHSDNAQRWRDLLRAEHLALQHLQAAGVTAAQSQLIAGKEQLFLEVQRFDRIGERGRREMSSLEAVSAEFVGHQQHWPAALRELHHQQRIDDVTLQRGTLQWAFGRLIGNSDMHAGNLSFFTDRETFNLTPAYDMLPMALAPNSQGHMRDELALKLDISLPSEVWRTACGMAKTYWQAVADDEMFSANFQRIATQALQQLDTLDETIHKMA</sequence>
<proteinExistence type="inferred from homology"/>
<feature type="domain" description="HipA-like C-terminal" evidence="4">
    <location>
        <begin position="200"/>
        <end position="387"/>
    </location>
</feature>
<dbReference type="Pfam" id="PF07804">
    <property type="entry name" value="HipA_C"/>
    <property type="match status" value="1"/>
</dbReference>
<dbReference type="RefSeq" id="WP_038649235.1">
    <property type="nucleotide sequence ID" value="NZ_CP009454.1"/>
</dbReference>
<accession>A0ABM5RNC6</accession>
<name>A0ABM5RNC6_9GAMM</name>
<gene>
    <name evidence="5" type="ORF">LH22_19295</name>
</gene>
<evidence type="ECO:0000259" key="4">
    <source>
        <dbReference type="Pfam" id="PF07804"/>
    </source>
</evidence>
<dbReference type="NCBIfam" id="NF007297">
    <property type="entry name" value="PRK09775.1"/>
    <property type="match status" value="1"/>
</dbReference>
<evidence type="ECO:0000256" key="3">
    <source>
        <dbReference type="ARBA" id="ARBA00022777"/>
    </source>
</evidence>
<keyword evidence="6" id="KW-1185">Reference proteome</keyword>
<dbReference type="Proteomes" id="UP000029495">
    <property type="component" value="Chromosome"/>
</dbReference>
<dbReference type="InterPro" id="IPR052028">
    <property type="entry name" value="HipA_Ser/Thr_kinase"/>
</dbReference>
<keyword evidence="2" id="KW-0808">Transferase</keyword>
<dbReference type="InterPro" id="IPR012893">
    <property type="entry name" value="HipA-like_C"/>
</dbReference>
<protein>
    <submittedName>
        <fullName evidence="5">Transcriptional regulator</fullName>
    </submittedName>
</protein>